<comment type="similarity">
    <text evidence="2 7">Belongs to the UDP-glucose/GDP-mannose dehydrogenase family.</text>
</comment>
<dbReference type="InterPro" id="IPR036291">
    <property type="entry name" value="NAD(P)-bd_dom_sf"/>
</dbReference>
<keyword evidence="4 7" id="KW-0560">Oxidoreductase</keyword>
<dbReference type="SUPFAM" id="SSF48179">
    <property type="entry name" value="6-phosphogluconate dehydrogenase C-terminal domain-like"/>
    <property type="match status" value="1"/>
</dbReference>
<sequence length="436" mass="48102">MNVKDSIDITVVGLGFVGLTAALGFAEKGYSVKAYDSDIYKTIELSKGELPFHEPGLSTMLNKHLNENVVLCDSLEESLSDAKLIFISVGTPYLEGAGLDLSMLLNVVKDICRFSSKDSYPSIIVKSTIPPGTMRTKIKPVIEDYGLRVGQDIGLAYNPEFLREGNAWDDFMHPDRIIIGELDRVTSDSLVKLYESFTVPYAQVSAETAEMLKFSSNALLATMISFANEQALIAEHIGQVNIPELFRLLHMDKRWSGSPAGMINYVYLGCGFGGYCLPKDTLALKNAANQHGVEAKVLNAVMEVNLDISEHTVRKVIRSLKHRDEQIGILGLAFKPGSDDVRHSPAVGIIEALLDEGCTNLSAYDPMAMRNFEEHYGYPLKMANSLDEIAAGSDICVIVTAWPEFQVLTDHASNIRIIDARYMLENKEASFIYSVQ</sequence>
<evidence type="ECO:0000256" key="5">
    <source>
        <dbReference type="ARBA" id="ARBA00023027"/>
    </source>
</evidence>
<accession>A0AAU8NKV6</accession>
<evidence type="ECO:0000259" key="11">
    <source>
        <dbReference type="SMART" id="SM00984"/>
    </source>
</evidence>
<dbReference type="SMART" id="SM00984">
    <property type="entry name" value="UDPG_MGDP_dh_C"/>
    <property type="match status" value="1"/>
</dbReference>
<keyword evidence="5 7" id="KW-0520">NAD</keyword>
<dbReference type="RefSeq" id="WP_366295720.1">
    <property type="nucleotide sequence ID" value="NZ_CP159992.1"/>
</dbReference>
<dbReference type="GO" id="GO:0003979">
    <property type="term" value="F:UDP-glucose 6-dehydrogenase activity"/>
    <property type="evidence" value="ECO:0007669"/>
    <property type="project" value="UniProtKB-EC"/>
</dbReference>
<evidence type="ECO:0000256" key="7">
    <source>
        <dbReference type="PIRNR" id="PIRNR000124"/>
    </source>
</evidence>
<evidence type="ECO:0000256" key="10">
    <source>
        <dbReference type="PIRSR" id="PIRSR500134-3"/>
    </source>
</evidence>
<dbReference type="Gene3D" id="3.40.50.720">
    <property type="entry name" value="NAD(P)-binding Rossmann-like Domain"/>
    <property type="match status" value="2"/>
</dbReference>
<evidence type="ECO:0000256" key="4">
    <source>
        <dbReference type="ARBA" id="ARBA00023002"/>
    </source>
</evidence>
<feature type="binding site" evidence="10">
    <location>
        <position position="342"/>
    </location>
    <ligand>
        <name>NAD(+)</name>
        <dbReference type="ChEBI" id="CHEBI:57540"/>
    </ligand>
</feature>
<feature type="binding site" evidence="10">
    <location>
        <position position="41"/>
    </location>
    <ligand>
        <name>NAD(+)</name>
        <dbReference type="ChEBI" id="CHEBI:57540"/>
    </ligand>
</feature>
<dbReference type="PIRSF" id="PIRSF000124">
    <property type="entry name" value="UDPglc_GDPman_dh"/>
    <property type="match status" value="1"/>
</dbReference>
<dbReference type="NCBIfam" id="TIGR03026">
    <property type="entry name" value="NDP-sugDHase"/>
    <property type="match status" value="1"/>
</dbReference>
<dbReference type="SUPFAM" id="SSF52413">
    <property type="entry name" value="UDP-glucose/GDP-mannose dehydrogenase C-terminal domain"/>
    <property type="match status" value="1"/>
</dbReference>
<dbReference type="InterPro" id="IPR017476">
    <property type="entry name" value="UDP-Glc/GDP-Man"/>
</dbReference>
<feature type="binding site" evidence="10">
    <location>
        <position position="164"/>
    </location>
    <ligand>
        <name>NAD(+)</name>
        <dbReference type="ChEBI" id="CHEBI:57540"/>
    </ligand>
</feature>
<reference evidence="12" key="1">
    <citation type="submission" date="2024-05" db="EMBL/GenBank/DDBJ databases">
        <title>Draft genome assemblies of 36 bacteria isolated from hibernating arctic ground squirrels.</title>
        <authorList>
            <person name="McKee H."/>
            <person name="Mullen L."/>
            <person name="Drown D.M."/>
            <person name="Duddleston K.N."/>
        </authorList>
    </citation>
    <scope>NUCLEOTIDE SEQUENCE</scope>
    <source>
        <strain evidence="12">AN1007</strain>
    </source>
</reference>
<feature type="domain" description="UDP-glucose/GDP-mannose dehydrogenase C-terminal" evidence="11">
    <location>
        <begin position="328"/>
        <end position="426"/>
    </location>
</feature>
<dbReference type="SUPFAM" id="SSF51735">
    <property type="entry name" value="NAD(P)-binding Rossmann-fold domains"/>
    <property type="match status" value="1"/>
</dbReference>
<dbReference type="EC" id="1.1.1.22" evidence="3 7"/>
<evidence type="ECO:0000313" key="12">
    <source>
        <dbReference type="EMBL" id="XCP97151.1"/>
    </source>
</evidence>
<dbReference type="InterPro" id="IPR014027">
    <property type="entry name" value="UDP-Glc/GDP-Man_DH_C"/>
</dbReference>
<feature type="binding site" evidence="10">
    <location>
        <position position="91"/>
    </location>
    <ligand>
        <name>NAD(+)</name>
        <dbReference type="ChEBI" id="CHEBI:57540"/>
    </ligand>
</feature>
<dbReference type="Pfam" id="PF00984">
    <property type="entry name" value="UDPG_MGDP_dh"/>
    <property type="match status" value="1"/>
</dbReference>
<dbReference type="EMBL" id="CP159992">
    <property type="protein sequence ID" value="XCP97151.1"/>
    <property type="molecule type" value="Genomic_DNA"/>
</dbReference>
<feature type="active site" description="Nucleophile" evidence="8">
    <location>
        <position position="276"/>
    </location>
</feature>
<proteinExistence type="inferred from homology"/>
<protein>
    <recommendedName>
        <fullName evidence="3 7">UDP-glucose 6-dehydrogenase</fullName>
        <ecNumber evidence="3 7">1.1.1.22</ecNumber>
    </recommendedName>
</protein>
<dbReference type="InterPro" id="IPR014026">
    <property type="entry name" value="UDP-Glc/GDP-Man_DH_dimer"/>
</dbReference>
<evidence type="ECO:0000256" key="2">
    <source>
        <dbReference type="ARBA" id="ARBA00006601"/>
    </source>
</evidence>
<feature type="binding site" evidence="9">
    <location>
        <position position="213"/>
    </location>
    <ligand>
        <name>substrate</name>
    </ligand>
</feature>
<dbReference type="InterPro" id="IPR008927">
    <property type="entry name" value="6-PGluconate_DH-like_C_sf"/>
</dbReference>
<evidence type="ECO:0000256" key="8">
    <source>
        <dbReference type="PIRSR" id="PIRSR500134-1"/>
    </source>
</evidence>
<feature type="binding site" evidence="10">
    <location>
        <position position="279"/>
    </location>
    <ligand>
        <name>NAD(+)</name>
        <dbReference type="ChEBI" id="CHEBI:57540"/>
    </ligand>
</feature>
<dbReference type="InterPro" id="IPR036220">
    <property type="entry name" value="UDP-Glc/GDP-Man_DH_C_sf"/>
</dbReference>
<comment type="pathway">
    <text evidence="1">Nucleotide-sugar biosynthesis; UDP-alpha-D-glucuronate biosynthesis; UDP-alpha-D-glucuronate from UDP-alpha-D-glucose: step 1/1.</text>
</comment>
<dbReference type="Pfam" id="PF03720">
    <property type="entry name" value="UDPG_MGDP_dh_C"/>
    <property type="match status" value="1"/>
</dbReference>
<dbReference type="GO" id="GO:0051287">
    <property type="term" value="F:NAD binding"/>
    <property type="evidence" value="ECO:0007669"/>
    <property type="project" value="InterPro"/>
</dbReference>
<gene>
    <name evidence="12" type="ORF">ABXS70_10800</name>
</gene>
<evidence type="ECO:0000256" key="6">
    <source>
        <dbReference type="ARBA" id="ARBA00047473"/>
    </source>
</evidence>
<feature type="binding site" evidence="10">
    <location>
        <position position="36"/>
    </location>
    <ligand>
        <name>NAD(+)</name>
        <dbReference type="ChEBI" id="CHEBI:57540"/>
    </ligand>
</feature>
<dbReference type="GO" id="GO:0000271">
    <property type="term" value="P:polysaccharide biosynthetic process"/>
    <property type="evidence" value="ECO:0007669"/>
    <property type="project" value="InterPro"/>
</dbReference>
<feature type="binding site" evidence="9">
    <location>
        <begin position="265"/>
        <end position="269"/>
    </location>
    <ligand>
        <name>substrate</name>
    </ligand>
</feature>
<feature type="binding site" evidence="10">
    <location>
        <position position="128"/>
    </location>
    <ligand>
        <name>NAD(+)</name>
        <dbReference type="ChEBI" id="CHEBI:57540"/>
    </ligand>
</feature>
<evidence type="ECO:0000256" key="9">
    <source>
        <dbReference type="PIRSR" id="PIRSR500134-2"/>
    </source>
</evidence>
<dbReference type="InterPro" id="IPR001732">
    <property type="entry name" value="UDP-Glc/GDP-Man_DH_N"/>
</dbReference>
<dbReference type="Gene3D" id="1.20.5.100">
    <property type="entry name" value="Cytochrome c1, transmembrane anchor, C-terminal"/>
    <property type="match status" value="1"/>
</dbReference>
<feature type="binding site" evidence="9">
    <location>
        <position position="335"/>
    </location>
    <ligand>
        <name>substrate</name>
    </ligand>
</feature>
<dbReference type="AlphaFoldDB" id="A0AAU8NKV6"/>
<dbReference type="PIRSF" id="PIRSF500134">
    <property type="entry name" value="UDPglc_DH_bac"/>
    <property type="match status" value="1"/>
</dbReference>
<feature type="binding site" evidence="9">
    <location>
        <position position="273"/>
    </location>
    <ligand>
        <name>substrate</name>
    </ligand>
</feature>
<comment type="catalytic activity">
    <reaction evidence="6 7">
        <text>UDP-alpha-D-glucose + 2 NAD(+) + H2O = UDP-alpha-D-glucuronate + 2 NADH + 3 H(+)</text>
        <dbReference type="Rhea" id="RHEA:23596"/>
        <dbReference type="ChEBI" id="CHEBI:15377"/>
        <dbReference type="ChEBI" id="CHEBI:15378"/>
        <dbReference type="ChEBI" id="CHEBI:57540"/>
        <dbReference type="ChEBI" id="CHEBI:57945"/>
        <dbReference type="ChEBI" id="CHEBI:58052"/>
        <dbReference type="ChEBI" id="CHEBI:58885"/>
        <dbReference type="EC" id="1.1.1.22"/>
    </reaction>
</comment>
<dbReference type="InterPro" id="IPR028357">
    <property type="entry name" value="UDPglc_DH_bac"/>
</dbReference>
<dbReference type="PANTHER" id="PTHR43750:SF3">
    <property type="entry name" value="UDP-GLUCOSE 6-DEHYDROGENASE TUAD"/>
    <property type="match status" value="1"/>
</dbReference>
<organism evidence="12">
    <name type="scientific">Paenibacillus sp. AN1007</name>
    <dbReference type="NCBI Taxonomy" id="3151385"/>
    <lineage>
        <taxon>Bacteria</taxon>
        <taxon>Bacillati</taxon>
        <taxon>Bacillota</taxon>
        <taxon>Bacilli</taxon>
        <taxon>Bacillales</taxon>
        <taxon>Paenibacillaceae</taxon>
        <taxon>Paenibacillus</taxon>
    </lineage>
</organism>
<dbReference type="Pfam" id="PF03721">
    <property type="entry name" value="UDPG_MGDP_dh_N"/>
    <property type="match status" value="1"/>
</dbReference>
<dbReference type="PANTHER" id="PTHR43750">
    <property type="entry name" value="UDP-GLUCOSE 6-DEHYDROGENASE TUAD"/>
    <property type="match status" value="1"/>
</dbReference>
<feature type="binding site" evidence="9">
    <location>
        <begin position="161"/>
        <end position="164"/>
    </location>
    <ligand>
        <name>substrate</name>
    </ligand>
</feature>
<name>A0AAU8NKV6_9BACL</name>
<evidence type="ECO:0000256" key="3">
    <source>
        <dbReference type="ARBA" id="ARBA00012954"/>
    </source>
</evidence>
<evidence type="ECO:0000256" key="1">
    <source>
        <dbReference type="ARBA" id="ARBA00004701"/>
    </source>
</evidence>